<reference evidence="1 2" key="1">
    <citation type="submission" date="2023-12" db="EMBL/GenBank/DDBJ databases">
        <title>Genome sequencing and assembly of bacterial species from a model synthetic community.</title>
        <authorList>
            <person name="Hogle S.L."/>
        </authorList>
    </citation>
    <scope>NUCLEOTIDE SEQUENCE [LARGE SCALE GENOMIC DNA]</scope>
    <source>
        <strain evidence="1 2">HAMBI_3031</strain>
    </source>
</reference>
<evidence type="ECO:0000313" key="1">
    <source>
        <dbReference type="EMBL" id="WQD38683.1"/>
    </source>
</evidence>
<proteinExistence type="predicted"/>
<gene>
    <name evidence="1" type="ORF">U0035_00800</name>
</gene>
<accession>A0ABZ0W7V4</accession>
<evidence type="ECO:0000313" key="2">
    <source>
        <dbReference type="Proteomes" id="UP001325680"/>
    </source>
</evidence>
<organism evidence="1 2">
    <name type="scientific">Niabella yanshanensis</name>
    <dbReference type="NCBI Taxonomy" id="577386"/>
    <lineage>
        <taxon>Bacteria</taxon>
        <taxon>Pseudomonadati</taxon>
        <taxon>Bacteroidota</taxon>
        <taxon>Chitinophagia</taxon>
        <taxon>Chitinophagales</taxon>
        <taxon>Chitinophagaceae</taxon>
        <taxon>Niabella</taxon>
    </lineage>
</organism>
<dbReference type="Proteomes" id="UP001325680">
    <property type="component" value="Chromosome"/>
</dbReference>
<protein>
    <submittedName>
        <fullName evidence="1">Uncharacterized protein</fullName>
    </submittedName>
</protein>
<keyword evidence="2" id="KW-1185">Reference proteome</keyword>
<sequence length="71" mass="8257">MIYEYFGNLEGLVKACLNQVDYWKQEDQKMDSDAASDSLLVNQEFMAALLRNDFEYLYNSAEMQDITLCEA</sequence>
<dbReference type="EMBL" id="CP139960">
    <property type="protein sequence ID" value="WQD38683.1"/>
    <property type="molecule type" value="Genomic_DNA"/>
</dbReference>
<name>A0ABZ0W7V4_9BACT</name>
<dbReference type="RefSeq" id="WP_114791411.1">
    <property type="nucleotide sequence ID" value="NZ_CP139960.1"/>
</dbReference>